<feature type="transmembrane region" description="Helical" evidence="2">
    <location>
        <begin position="328"/>
        <end position="351"/>
    </location>
</feature>
<dbReference type="InterPro" id="IPR052722">
    <property type="entry name" value="PgpH_phosphodiesterase"/>
</dbReference>
<dbReference type="PATRIC" id="fig|869212.3.peg.2074"/>
<dbReference type="RefSeq" id="WP_014803223.1">
    <property type="nucleotide sequence ID" value="NC_018020.1"/>
</dbReference>
<dbReference type="InterPro" id="IPR003607">
    <property type="entry name" value="HD/PDEase_dom"/>
</dbReference>
<dbReference type="STRING" id="869212.Turpa_2071"/>
<dbReference type="HOGENOM" id="CLU_015767_1_2_12"/>
<feature type="region of interest" description="Disordered" evidence="1">
    <location>
        <begin position="761"/>
        <end position="805"/>
    </location>
</feature>
<protein>
    <submittedName>
        <fullName evidence="4">7TM receptor with intracellular metal dependent phosphohydrolase</fullName>
    </submittedName>
</protein>
<keyword evidence="4" id="KW-0675">Receptor</keyword>
<feature type="compositionally biased region" description="Basic residues" evidence="1">
    <location>
        <begin position="785"/>
        <end position="797"/>
    </location>
</feature>
<evidence type="ECO:0000259" key="3">
    <source>
        <dbReference type="SMART" id="SM00471"/>
    </source>
</evidence>
<keyword evidence="5" id="KW-1185">Reference proteome</keyword>
<proteinExistence type="predicted"/>
<sequence length="805" mass="90872">MSEPRPYQRLRALGVRLNKRLATARDFNEVKRATLIGYGATLFVSVLMLSLPLMQKLPRFALGDVATGDLKAQMDLRIADDNETERLKKAAFERERPAFDRDFEAFEKSLKQLQTEFTWIARTATEAAQMSVAERRELILGRMPFLADSLYRSEDIDGLFREKQIQQIESRALTLAEKAFQENGFLTQTLETKILAEVIEKGAQIRTINAPRDAPDVVWSAEQLQTKETAVRLILRNNQLKDAALSPGTMRVILTRIRQLQREIPSLVYNPQYTLLRRNQAAEKITPVYKSVKRGSTLLRAGDLITEENLRLLEQVRENHRRRNGSQIIGIFLIMGVLAVSLSYFTFRFAYEQVRDYGSHFILHGLFWVIFAIGLVIMKLNPLRVYDISFILFVPFGFFGILTGQFFGARIALSAGIYLSIFFYILTGFDNQSLMLALTSAIAGLYASTRMQKRTQMFKGGVIIAITNLIIITGFELLAPAARNYELKFAAIVTNSILSILLTLGLLPLIEMVFNLPTPFRLMELNDFNHPLLTRMAAIAPSTHSHSVMLANLSEAAVRALGGDTLLTRVGCLFHDIGKMAHPDFYAENRHLYPTSEAFKKLGPVKSAHMITRHVTDGIAMARENRLPEKIISFIPEHHGTTTIQYFYHKALEQAKPGTPPVSRKSFQYPGPRPQTRETAVVMIADSVEAASRTAASATKEEFAEIIDRIIQNKISEEQFHEAPLTLGELALVRKAFLDVLVSTYHERPHYPTMQETRALENQAAKKSSSLREVSVQTDAEKRSVSKKAAQKPRRSKSALPRLID</sequence>
<dbReference type="PANTHER" id="PTHR36442">
    <property type="entry name" value="CYCLIC-DI-AMP PHOSPHODIESTERASE PGPH"/>
    <property type="match status" value="1"/>
</dbReference>
<dbReference type="OrthoDB" id="9806952at2"/>
<evidence type="ECO:0000313" key="5">
    <source>
        <dbReference type="Proteomes" id="UP000006048"/>
    </source>
</evidence>
<evidence type="ECO:0000313" key="4">
    <source>
        <dbReference type="EMBL" id="AFM12717.1"/>
    </source>
</evidence>
<accession>I4B610</accession>
<gene>
    <name evidence="4" type="ordered locus">Turpa_2071</name>
</gene>
<feature type="transmembrane region" description="Helical" evidence="2">
    <location>
        <begin position="458"/>
        <end position="477"/>
    </location>
</feature>
<evidence type="ECO:0000256" key="1">
    <source>
        <dbReference type="SAM" id="MobiDB-lite"/>
    </source>
</evidence>
<feature type="transmembrane region" description="Helical" evidence="2">
    <location>
        <begin position="390"/>
        <end position="409"/>
    </location>
</feature>
<dbReference type="KEGG" id="tpx:Turpa_2071"/>
<reference evidence="4 5" key="1">
    <citation type="submission" date="2012-06" db="EMBL/GenBank/DDBJ databases">
        <title>The complete chromosome of genome of Turneriella parva DSM 21527.</title>
        <authorList>
            <consortium name="US DOE Joint Genome Institute (JGI-PGF)"/>
            <person name="Lucas S."/>
            <person name="Han J."/>
            <person name="Lapidus A."/>
            <person name="Bruce D."/>
            <person name="Goodwin L."/>
            <person name="Pitluck S."/>
            <person name="Peters L."/>
            <person name="Kyrpides N."/>
            <person name="Mavromatis K."/>
            <person name="Ivanova N."/>
            <person name="Mikhailova N."/>
            <person name="Chertkov O."/>
            <person name="Detter J.C."/>
            <person name="Tapia R."/>
            <person name="Han C."/>
            <person name="Land M."/>
            <person name="Hauser L."/>
            <person name="Markowitz V."/>
            <person name="Cheng J.-F."/>
            <person name="Hugenholtz P."/>
            <person name="Woyke T."/>
            <person name="Wu D."/>
            <person name="Gronow S."/>
            <person name="Wellnitz S."/>
            <person name="Brambilla E."/>
            <person name="Klenk H.-P."/>
            <person name="Eisen J.A."/>
        </authorList>
    </citation>
    <scope>NUCLEOTIDE SEQUENCE [LARGE SCALE GENOMIC DNA]</scope>
    <source>
        <strain evidence="5">ATCC BAA-1111 / DSM 21527 / NCTC 11395 / H</strain>
    </source>
</reference>
<dbReference type="Pfam" id="PF01966">
    <property type="entry name" value="HD"/>
    <property type="match status" value="1"/>
</dbReference>
<dbReference type="EMBL" id="CP002959">
    <property type="protein sequence ID" value="AFM12717.1"/>
    <property type="molecule type" value="Genomic_DNA"/>
</dbReference>
<dbReference type="Pfam" id="PF07698">
    <property type="entry name" value="7TM-7TMR_HD"/>
    <property type="match status" value="1"/>
</dbReference>
<dbReference type="Proteomes" id="UP000006048">
    <property type="component" value="Chromosome"/>
</dbReference>
<dbReference type="InterPro" id="IPR011624">
    <property type="entry name" value="Metal-dep_PHydrolase_7TM_extra"/>
</dbReference>
<keyword evidence="2" id="KW-0472">Membrane</keyword>
<feature type="transmembrane region" description="Helical" evidence="2">
    <location>
        <begin position="421"/>
        <end position="446"/>
    </location>
</feature>
<dbReference type="InterPro" id="IPR006674">
    <property type="entry name" value="HD_domain"/>
</dbReference>
<dbReference type="InterPro" id="IPR006675">
    <property type="entry name" value="HDIG_dom"/>
</dbReference>
<keyword evidence="2" id="KW-0812">Transmembrane</keyword>
<dbReference type="Gene3D" id="1.10.3210.10">
    <property type="entry name" value="Hypothetical protein af1432"/>
    <property type="match status" value="1"/>
</dbReference>
<dbReference type="NCBIfam" id="TIGR00277">
    <property type="entry name" value="HDIG"/>
    <property type="match status" value="1"/>
</dbReference>
<feature type="transmembrane region" description="Helical" evidence="2">
    <location>
        <begin position="489"/>
        <end position="514"/>
    </location>
</feature>
<keyword evidence="2" id="KW-1133">Transmembrane helix</keyword>
<feature type="compositionally biased region" description="Polar residues" evidence="1">
    <location>
        <begin position="765"/>
        <end position="778"/>
    </location>
</feature>
<dbReference type="InterPro" id="IPR011621">
    <property type="entry name" value="Metal-dep_PHydrolase_7TM_intra"/>
</dbReference>
<dbReference type="AlphaFoldDB" id="I4B610"/>
<dbReference type="SMART" id="SM00471">
    <property type="entry name" value="HDc"/>
    <property type="match status" value="1"/>
</dbReference>
<feature type="domain" description="HD/PDEase" evidence="3">
    <location>
        <begin position="539"/>
        <end position="700"/>
    </location>
</feature>
<dbReference type="CDD" id="cd00077">
    <property type="entry name" value="HDc"/>
    <property type="match status" value="1"/>
</dbReference>
<name>I4B610_TURPD</name>
<feature type="transmembrane region" description="Helical" evidence="2">
    <location>
        <begin position="35"/>
        <end position="54"/>
    </location>
</feature>
<dbReference type="Pfam" id="PF07697">
    <property type="entry name" value="7TMR-HDED"/>
    <property type="match status" value="1"/>
</dbReference>
<dbReference type="SUPFAM" id="SSF109604">
    <property type="entry name" value="HD-domain/PDEase-like"/>
    <property type="match status" value="1"/>
</dbReference>
<organism evidence="4 5">
    <name type="scientific">Turneriella parva (strain ATCC BAA-1111 / DSM 21527 / NCTC 11395 / H)</name>
    <name type="common">Leptospira parva</name>
    <dbReference type="NCBI Taxonomy" id="869212"/>
    <lineage>
        <taxon>Bacteria</taxon>
        <taxon>Pseudomonadati</taxon>
        <taxon>Spirochaetota</taxon>
        <taxon>Spirochaetia</taxon>
        <taxon>Leptospirales</taxon>
        <taxon>Leptospiraceae</taxon>
        <taxon>Turneriella</taxon>
    </lineage>
</organism>
<evidence type="ECO:0000256" key="2">
    <source>
        <dbReference type="SAM" id="Phobius"/>
    </source>
</evidence>
<dbReference type="PANTHER" id="PTHR36442:SF1">
    <property type="entry name" value="CYCLIC-DI-AMP PHOSPHODIESTERASE PGPH"/>
    <property type="match status" value="1"/>
</dbReference>
<feature type="transmembrane region" description="Helical" evidence="2">
    <location>
        <begin position="357"/>
        <end position="378"/>
    </location>
</feature>